<organism evidence="2 3">
    <name type="scientific">Vibrio phage KVP40 (isolate Vibrio parahaemolyticus/Japan/Matsuzaki/1991)</name>
    <name type="common">KVP40</name>
    <name type="synonym">Bacteriophage KVP40</name>
    <dbReference type="NCBI Taxonomy" id="75320"/>
    <lineage>
        <taxon>Viruses</taxon>
        <taxon>Duplodnaviria</taxon>
        <taxon>Heunggongvirae</taxon>
        <taxon>Uroviricota</taxon>
        <taxon>Caudoviricetes</taxon>
        <taxon>Pantevenvirales</taxon>
        <taxon>Straboviridae</taxon>
        <taxon>Schizotequatrovirus</taxon>
        <taxon>Schizotequatrovirus KVP40</taxon>
    </lineage>
</organism>
<feature type="coiled-coil region" evidence="1">
    <location>
        <begin position="43"/>
        <end position="77"/>
    </location>
</feature>
<name>Q6WHI2_BPKVM</name>
<protein>
    <submittedName>
        <fullName evidence="2">Uncharacterized protein</fullName>
    </submittedName>
</protein>
<dbReference type="OrthoDB" id="24198at10239"/>
<proteinExistence type="predicted"/>
<keyword evidence="3" id="KW-1185">Reference proteome</keyword>
<sequence length="87" mass="9719">MLIMTDLSTEAVLKKYNEAPETLTTDENVVLLTYIIGMQTDQIALLKENNKLYDKAIIELQQAVSQLQIKHAALERGETESGIIISV</sequence>
<reference evidence="2 3" key="1">
    <citation type="journal article" date="2003" name="J. Bacteriol.">
        <title>Complete genome sequence of the broad-host-range vibriophage KVP40: comparative genomics of a T4-related bacteriophage.</title>
        <authorList>
            <person name="Miller E."/>
            <person name="Heidelberg J."/>
            <person name="Eisen J."/>
            <person name="Nelson W."/>
            <person name="Durkin A."/>
            <person name="Ciecko A."/>
            <person name="Feldblyum T."/>
            <person name="White O."/>
            <person name="Paulsen I."/>
            <person name="Nierman W."/>
            <person name="Lee J."/>
            <person name="Szczypinski B."/>
            <person name="Fraser C."/>
        </authorList>
    </citation>
    <scope>NUCLEOTIDE SEQUENCE</scope>
    <source>
        <strain evidence="3">Isolate Vibrio parahaemolyticus/Japan/Matsuzaki /1991</strain>
    </source>
</reference>
<accession>Q6WHI2</accession>
<gene>
    <name evidence="2" type="ORF">KVP40.0321</name>
</gene>
<dbReference type="EMBL" id="AY283928">
    <property type="protein sequence ID" value="AAQ64391.1"/>
    <property type="molecule type" value="Genomic_DNA"/>
</dbReference>
<dbReference type="Proteomes" id="UP000001785">
    <property type="component" value="Segment"/>
</dbReference>
<keyword evidence="1" id="KW-0175">Coiled coil</keyword>
<dbReference type="RefSeq" id="NP_899568.1">
    <property type="nucleotide sequence ID" value="NC_005083.2"/>
</dbReference>
<evidence type="ECO:0000256" key="1">
    <source>
        <dbReference type="SAM" id="Coils"/>
    </source>
</evidence>
<evidence type="ECO:0000313" key="3">
    <source>
        <dbReference type="Proteomes" id="UP000001785"/>
    </source>
</evidence>
<dbReference type="KEGG" id="vg:2545788"/>
<dbReference type="GeneID" id="2545788"/>
<organismHost>
    <name type="scientific">Vibrio parahaemolyticus</name>
    <dbReference type="NCBI Taxonomy" id="670"/>
</organismHost>
<evidence type="ECO:0000313" key="2">
    <source>
        <dbReference type="EMBL" id="AAQ64391.1"/>
    </source>
</evidence>